<sequence>MAVNVLGPKMHRSEQLLIMSYVPMNGDRNDEWTHKVKTVLRPKTYQDVIHAARTSFPEIRCENRIVLESNEFKWYNYHSRVIEADEWERPEVQKYVSRVMVTEVEDTIDDFAVPNPDAVVEVSITNPADTRPGHAKLKGPSVLNRKFTRSTTISTIKKSIGRTYGVRPTSFSLISNPEYNRFGMSSQYMCTFTDKLCIGEMCTDARIYLVIVWHGDGF</sequence>
<organism evidence="1 2">
    <name type="scientific">Piloderma croceum (strain F 1598)</name>
    <dbReference type="NCBI Taxonomy" id="765440"/>
    <lineage>
        <taxon>Eukaryota</taxon>
        <taxon>Fungi</taxon>
        <taxon>Dikarya</taxon>
        <taxon>Basidiomycota</taxon>
        <taxon>Agaricomycotina</taxon>
        <taxon>Agaricomycetes</taxon>
        <taxon>Agaricomycetidae</taxon>
        <taxon>Atheliales</taxon>
        <taxon>Atheliaceae</taxon>
        <taxon>Piloderma</taxon>
    </lineage>
</organism>
<dbReference type="HOGENOM" id="CLU_1267316_0_0_1"/>
<dbReference type="InParanoid" id="A0A0C3BYM1"/>
<dbReference type="AlphaFoldDB" id="A0A0C3BYM1"/>
<reference evidence="2" key="2">
    <citation type="submission" date="2015-01" db="EMBL/GenBank/DDBJ databases">
        <title>Evolutionary Origins and Diversification of the Mycorrhizal Mutualists.</title>
        <authorList>
            <consortium name="DOE Joint Genome Institute"/>
            <consortium name="Mycorrhizal Genomics Consortium"/>
            <person name="Kohler A."/>
            <person name="Kuo A."/>
            <person name="Nagy L.G."/>
            <person name="Floudas D."/>
            <person name="Copeland A."/>
            <person name="Barry K.W."/>
            <person name="Cichocki N."/>
            <person name="Veneault-Fourrey C."/>
            <person name="LaButti K."/>
            <person name="Lindquist E.A."/>
            <person name="Lipzen A."/>
            <person name="Lundell T."/>
            <person name="Morin E."/>
            <person name="Murat C."/>
            <person name="Riley R."/>
            <person name="Ohm R."/>
            <person name="Sun H."/>
            <person name="Tunlid A."/>
            <person name="Henrissat B."/>
            <person name="Grigoriev I.V."/>
            <person name="Hibbett D.S."/>
            <person name="Martin F."/>
        </authorList>
    </citation>
    <scope>NUCLEOTIDE SEQUENCE [LARGE SCALE GENOMIC DNA]</scope>
    <source>
        <strain evidence="2">F 1598</strain>
    </source>
</reference>
<dbReference type="EMBL" id="KN832971">
    <property type="protein sequence ID" value="KIM91643.1"/>
    <property type="molecule type" value="Genomic_DNA"/>
</dbReference>
<gene>
    <name evidence="1" type="ORF">PILCRDRAFT_135547</name>
</gene>
<accession>A0A0C3BYM1</accession>
<evidence type="ECO:0000313" key="2">
    <source>
        <dbReference type="Proteomes" id="UP000054166"/>
    </source>
</evidence>
<name>A0A0C3BYM1_PILCF</name>
<protein>
    <submittedName>
        <fullName evidence="1">Uncharacterized protein</fullName>
    </submittedName>
</protein>
<proteinExistence type="predicted"/>
<evidence type="ECO:0000313" key="1">
    <source>
        <dbReference type="EMBL" id="KIM91643.1"/>
    </source>
</evidence>
<dbReference type="Proteomes" id="UP000054166">
    <property type="component" value="Unassembled WGS sequence"/>
</dbReference>
<keyword evidence="2" id="KW-1185">Reference proteome</keyword>
<reference evidence="1 2" key="1">
    <citation type="submission" date="2014-04" db="EMBL/GenBank/DDBJ databases">
        <authorList>
            <consortium name="DOE Joint Genome Institute"/>
            <person name="Kuo A."/>
            <person name="Tarkka M."/>
            <person name="Buscot F."/>
            <person name="Kohler A."/>
            <person name="Nagy L.G."/>
            <person name="Floudas D."/>
            <person name="Copeland A."/>
            <person name="Barry K.W."/>
            <person name="Cichocki N."/>
            <person name="Veneault-Fourrey C."/>
            <person name="LaButti K."/>
            <person name="Lindquist E.A."/>
            <person name="Lipzen A."/>
            <person name="Lundell T."/>
            <person name="Morin E."/>
            <person name="Murat C."/>
            <person name="Sun H."/>
            <person name="Tunlid A."/>
            <person name="Henrissat B."/>
            <person name="Grigoriev I.V."/>
            <person name="Hibbett D.S."/>
            <person name="Martin F."/>
            <person name="Nordberg H.P."/>
            <person name="Cantor M.N."/>
            <person name="Hua S.X."/>
        </authorList>
    </citation>
    <scope>NUCLEOTIDE SEQUENCE [LARGE SCALE GENOMIC DNA]</scope>
    <source>
        <strain evidence="1 2">F 1598</strain>
    </source>
</reference>